<evidence type="ECO:0000313" key="2">
    <source>
        <dbReference type="EMBL" id="MPC28378.1"/>
    </source>
</evidence>
<comment type="caution">
    <text evidence="2">The sequence shown here is derived from an EMBL/GenBank/DDBJ whole genome shotgun (WGS) entry which is preliminary data.</text>
</comment>
<name>A0A5B7E3P0_PORTR</name>
<dbReference type="EMBL" id="VSRR010001903">
    <property type="protein sequence ID" value="MPC28378.1"/>
    <property type="molecule type" value="Genomic_DNA"/>
</dbReference>
<feature type="compositionally biased region" description="Low complexity" evidence="1">
    <location>
        <begin position="22"/>
        <end position="34"/>
    </location>
</feature>
<protein>
    <submittedName>
        <fullName evidence="2">Uncharacterized protein</fullName>
    </submittedName>
</protein>
<dbReference type="AlphaFoldDB" id="A0A5B7E3P0"/>
<evidence type="ECO:0000256" key="1">
    <source>
        <dbReference type="SAM" id="MobiDB-lite"/>
    </source>
</evidence>
<reference evidence="2 3" key="1">
    <citation type="submission" date="2019-05" db="EMBL/GenBank/DDBJ databases">
        <title>Another draft genome of Portunus trituberculatus and its Hox gene families provides insights of decapod evolution.</title>
        <authorList>
            <person name="Jeong J.-H."/>
            <person name="Song I."/>
            <person name="Kim S."/>
            <person name="Choi T."/>
            <person name="Kim D."/>
            <person name="Ryu S."/>
            <person name="Kim W."/>
        </authorList>
    </citation>
    <scope>NUCLEOTIDE SEQUENCE [LARGE SCALE GENOMIC DNA]</scope>
    <source>
        <tissue evidence="2">Muscle</tissue>
    </source>
</reference>
<accession>A0A5B7E3P0</accession>
<feature type="region of interest" description="Disordered" evidence="1">
    <location>
        <begin position="1"/>
        <end position="86"/>
    </location>
</feature>
<evidence type="ECO:0000313" key="3">
    <source>
        <dbReference type="Proteomes" id="UP000324222"/>
    </source>
</evidence>
<feature type="compositionally biased region" description="Basic and acidic residues" evidence="1">
    <location>
        <begin position="65"/>
        <end position="78"/>
    </location>
</feature>
<dbReference type="Proteomes" id="UP000324222">
    <property type="component" value="Unassembled WGS sequence"/>
</dbReference>
<keyword evidence="3" id="KW-1185">Reference proteome</keyword>
<proteinExistence type="predicted"/>
<organism evidence="2 3">
    <name type="scientific">Portunus trituberculatus</name>
    <name type="common">Swimming crab</name>
    <name type="synonym">Neptunus trituberculatus</name>
    <dbReference type="NCBI Taxonomy" id="210409"/>
    <lineage>
        <taxon>Eukaryota</taxon>
        <taxon>Metazoa</taxon>
        <taxon>Ecdysozoa</taxon>
        <taxon>Arthropoda</taxon>
        <taxon>Crustacea</taxon>
        <taxon>Multicrustacea</taxon>
        <taxon>Malacostraca</taxon>
        <taxon>Eumalacostraca</taxon>
        <taxon>Eucarida</taxon>
        <taxon>Decapoda</taxon>
        <taxon>Pleocyemata</taxon>
        <taxon>Brachyura</taxon>
        <taxon>Eubrachyura</taxon>
        <taxon>Portunoidea</taxon>
        <taxon>Portunidae</taxon>
        <taxon>Portuninae</taxon>
        <taxon>Portunus</taxon>
    </lineage>
</organism>
<sequence length="86" mass="9465">MAGVQGGEGRRPHTSSNTPFQESAGSAASESMAARNIFRKKQLGHHVLTDRQGGLPPSPPQNRHWTREVNFRTSRSEEATLTWPKG</sequence>
<gene>
    <name evidence="2" type="ORF">E2C01_021581</name>
</gene>